<feature type="compositionally biased region" description="Acidic residues" evidence="1">
    <location>
        <begin position="87"/>
        <end position="99"/>
    </location>
</feature>
<name>A0A8H6W783_MYCCL</name>
<dbReference type="EMBL" id="JACAZE010000011">
    <property type="protein sequence ID" value="KAF7304233.1"/>
    <property type="molecule type" value="Genomic_DNA"/>
</dbReference>
<evidence type="ECO:0000256" key="1">
    <source>
        <dbReference type="SAM" id="MobiDB-lite"/>
    </source>
</evidence>
<gene>
    <name evidence="2" type="ORF">HMN09_00824300</name>
</gene>
<comment type="caution">
    <text evidence="2">The sequence shown here is derived from an EMBL/GenBank/DDBJ whole genome shotgun (WGS) entry which is preliminary data.</text>
</comment>
<organism evidence="2 3">
    <name type="scientific">Mycena chlorophos</name>
    <name type="common">Agaric fungus</name>
    <name type="synonym">Agaricus chlorophos</name>
    <dbReference type="NCBI Taxonomy" id="658473"/>
    <lineage>
        <taxon>Eukaryota</taxon>
        <taxon>Fungi</taxon>
        <taxon>Dikarya</taxon>
        <taxon>Basidiomycota</taxon>
        <taxon>Agaricomycotina</taxon>
        <taxon>Agaricomycetes</taxon>
        <taxon>Agaricomycetidae</taxon>
        <taxon>Agaricales</taxon>
        <taxon>Marasmiineae</taxon>
        <taxon>Mycenaceae</taxon>
        <taxon>Mycena</taxon>
    </lineage>
</organism>
<reference evidence="2" key="1">
    <citation type="submission" date="2020-05" db="EMBL/GenBank/DDBJ databases">
        <title>Mycena genomes resolve the evolution of fungal bioluminescence.</title>
        <authorList>
            <person name="Tsai I.J."/>
        </authorList>
    </citation>
    <scope>NUCLEOTIDE SEQUENCE</scope>
    <source>
        <strain evidence="2">110903Hualien_Pintung</strain>
    </source>
</reference>
<evidence type="ECO:0000313" key="2">
    <source>
        <dbReference type="EMBL" id="KAF7304233.1"/>
    </source>
</evidence>
<accession>A0A8H6W783</accession>
<dbReference type="PANTHER" id="PTHR46579:SF1">
    <property type="entry name" value="F5_8 TYPE C DOMAIN-CONTAINING PROTEIN"/>
    <property type="match status" value="1"/>
</dbReference>
<feature type="region of interest" description="Disordered" evidence="1">
    <location>
        <begin position="87"/>
        <end position="109"/>
    </location>
</feature>
<keyword evidence="3" id="KW-1185">Reference proteome</keyword>
<sequence length="1135" mass="127600">MAGPTKRDKNNFQNAKNRFFQLLDDAKCVTDTPCMVDTDNLHAAVVPYQLHAEHALEFQMLPRKFTWVQIRATAHLRHKGDCRVNIGDEEDEEEGEETDIAMSDNDRVDGIEDNTEESLMENDILLIKRGRMEAFTAEVGSIATLVSTGTAPEEIKRKLEHLQLEMKATRDRAINPNVSSDADERKRATLDAITWEILASDKEKQAHWEHQRLHAVKGEHVVLNDAPFVHRPMDATVLAALVTTAMASNVYHLPRIGANITLAGFRDVLNTLPGFQRFMNKIPREIDTVANILNLNAATRSYAVCPHSACRGLVLESSLRKDMGAQPPRISFCKVVRLDGVCGQALTKTQTTSTGKIIARPICTVVLQSFADWLGRLLARPGIEERLVRYPASIDPHPMAPSTLTDVWGSPTVRNLRGADNLPFFRREFFHDAPGPELRLLLTLAADGFNPNGNSTAKQTKSSKGFWIAVLNLPPDERFKLMNLFFFGQSSSSHSLSYDPGLFFSRTHDYPNGRSLRAMVGFNVADALGLREMTGASSITSKWFCCNVSRHNIEDLNISSWHPRPAAKLAKYVQEYKDAETLAAREEVRRRTGVRPSDLGLLPYADQLSPSPVEPMHNQDLGLIQQYCRNWWEIDEERDGGDGSAPRAVPPPTLQLETLQADIRLLLDQFNRCRLDYPNDFGSKDEEWWKELLHDKMQGSKADKYRRLWYLCKSLELRTREVPVRQRTFDEVKKFAIPPVSSPGVSEATVLNSALLALQTAFPQVSDAMGREKQQSCLNLLRRVYRSGGVSVPGDFKKDVFILLCRTLKIKDAEGKFFAEKTSATKEDMFNALLADESISTGRHEIQKTKIDAGKGAVLGRNVMEQIKADTEATQLPTWLTRAPKGWGTKAFGKLSAAQWHTLFLVHFPYSIICLWHTDPSARMRKLLRHALRLVEIIQMASLREITHELTLKYRDEYEKWFGDLMELFPDENVTPTFHQGGHIGINLEKLGPAHSRGAQFYEHFIYLIHQVKTNSKPNGQMDGTFLRSLARQANLLALLEHDETVRAVASQAVDAFTKAAEYEQQRDAGHALAASYGLGILFAGSKPVVGLIDPLHNHLVYAQKKKVAAMDVDSEPSYEARRVDKIGNHRLALP</sequence>
<protein>
    <submittedName>
        <fullName evidence="2">Uncharacterized protein</fullName>
    </submittedName>
</protein>
<dbReference type="Proteomes" id="UP000613580">
    <property type="component" value="Unassembled WGS sequence"/>
</dbReference>
<dbReference type="OrthoDB" id="3039677at2759"/>
<dbReference type="AlphaFoldDB" id="A0A8H6W783"/>
<dbReference type="PANTHER" id="PTHR46579">
    <property type="entry name" value="F5/8 TYPE C DOMAIN-CONTAINING PROTEIN-RELATED"/>
    <property type="match status" value="1"/>
</dbReference>
<proteinExistence type="predicted"/>
<evidence type="ECO:0000313" key="3">
    <source>
        <dbReference type="Proteomes" id="UP000613580"/>
    </source>
</evidence>